<dbReference type="FunFam" id="3.30.450.20:FF:000099">
    <property type="entry name" value="Sensory box sensor histidine kinase"/>
    <property type="match status" value="1"/>
</dbReference>
<feature type="region of interest" description="Disordered" evidence="4">
    <location>
        <begin position="1327"/>
        <end position="1376"/>
    </location>
</feature>
<evidence type="ECO:0000259" key="7">
    <source>
        <dbReference type="PROSITE" id="PS50112"/>
    </source>
</evidence>
<dbReference type="Pfam" id="PF08447">
    <property type="entry name" value="PAS_3"/>
    <property type="match status" value="1"/>
</dbReference>
<dbReference type="SUPFAM" id="SSF47384">
    <property type="entry name" value="Homodimeric domain of signal transducing histidine kinase"/>
    <property type="match status" value="1"/>
</dbReference>
<evidence type="ECO:0000259" key="8">
    <source>
        <dbReference type="PROSITE" id="PS50113"/>
    </source>
</evidence>
<dbReference type="InterPro" id="IPR000700">
    <property type="entry name" value="PAS-assoc_C"/>
</dbReference>
<dbReference type="CDD" id="cd16922">
    <property type="entry name" value="HATPase_EvgS-ArcB-TorS-like"/>
    <property type="match status" value="1"/>
</dbReference>
<name>A0A9P9DRS9_9PLEO</name>
<feature type="domain" description="PAC" evidence="8">
    <location>
        <begin position="522"/>
        <end position="574"/>
    </location>
</feature>
<protein>
    <submittedName>
        <fullName evidence="9">Histidine kinase HHK6p</fullName>
    </submittedName>
</protein>
<keyword evidence="1 3" id="KW-0597">Phosphoprotein</keyword>
<accession>A0A9P9DRS9</accession>
<dbReference type="InterPro" id="IPR011006">
    <property type="entry name" value="CheY-like_superfamily"/>
</dbReference>
<dbReference type="SMART" id="SM00091">
    <property type="entry name" value="PAS"/>
    <property type="match status" value="3"/>
</dbReference>
<feature type="region of interest" description="Disordered" evidence="4">
    <location>
        <begin position="233"/>
        <end position="298"/>
    </location>
</feature>
<dbReference type="FunFam" id="3.30.565.10:FF:000010">
    <property type="entry name" value="Sensor histidine kinase RcsC"/>
    <property type="match status" value="1"/>
</dbReference>
<dbReference type="GO" id="GO:0000155">
    <property type="term" value="F:phosphorelay sensor kinase activity"/>
    <property type="evidence" value="ECO:0007669"/>
    <property type="project" value="InterPro"/>
</dbReference>
<feature type="domain" description="Response regulatory" evidence="6">
    <location>
        <begin position="1036"/>
        <end position="1164"/>
    </location>
</feature>
<dbReference type="InterPro" id="IPR036097">
    <property type="entry name" value="HisK_dim/P_sf"/>
</dbReference>
<dbReference type="Gene3D" id="1.10.287.130">
    <property type="match status" value="1"/>
</dbReference>
<dbReference type="Proteomes" id="UP000700596">
    <property type="component" value="Unassembled WGS sequence"/>
</dbReference>
<dbReference type="PROSITE" id="PS50113">
    <property type="entry name" value="PAC"/>
    <property type="match status" value="1"/>
</dbReference>
<dbReference type="Gene3D" id="3.30.565.10">
    <property type="entry name" value="Histidine kinase-like ATPase, C-terminal domain"/>
    <property type="match status" value="1"/>
</dbReference>
<keyword evidence="2" id="KW-0902">Two-component regulatory system</keyword>
<evidence type="ECO:0000313" key="9">
    <source>
        <dbReference type="EMBL" id="KAH7123854.1"/>
    </source>
</evidence>
<dbReference type="InterPro" id="IPR036890">
    <property type="entry name" value="HATPase_C_sf"/>
</dbReference>
<dbReference type="InterPro" id="IPR013655">
    <property type="entry name" value="PAS_fold_3"/>
</dbReference>
<dbReference type="Pfam" id="PF00072">
    <property type="entry name" value="Response_reg"/>
    <property type="match status" value="1"/>
</dbReference>
<dbReference type="Gene3D" id="3.40.50.2300">
    <property type="match status" value="1"/>
</dbReference>
<dbReference type="PANTHER" id="PTHR45339:SF1">
    <property type="entry name" value="HYBRID SIGNAL TRANSDUCTION HISTIDINE KINASE J"/>
    <property type="match status" value="1"/>
</dbReference>
<feature type="compositionally biased region" description="Basic and acidic residues" evidence="4">
    <location>
        <begin position="16"/>
        <end position="31"/>
    </location>
</feature>
<organism evidence="9 10">
    <name type="scientific">Dendryphion nanum</name>
    <dbReference type="NCBI Taxonomy" id="256645"/>
    <lineage>
        <taxon>Eukaryota</taxon>
        <taxon>Fungi</taxon>
        <taxon>Dikarya</taxon>
        <taxon>Ascomycota</taxon>
        <taxon>Pezizomycotina</taxon>
        <taxon>Dothideomycetes</taxon>
        <taxon>Pleosporomycetidae</taxon>
        <taxon>Pleosporales</taxon>
        <taxon>Torulaceae</taxon>
        <taxon>Dendryphion</taxon>
    </lineage>
</organism>
<dbReference type="SUPFAM" id="SSF52172">
    <property type="entry name" value="CheY-like"/>
    <property type="match status" value="1"/>
</dbReference>
<dbReference type="FunFam" id="1.10.287.130:FF:000050">
    <property type="entry name" value="Related to histidine kinase"/>
    <property type="match status" value="1"/>
</dbReference>
<dbReference type="FunFam" id="3.40.50.2300:FF:000887">
    <property type="match status" value="1"/>
</dbReference>
<dbReference type="InterPro" id="IPR005467">
    <property type="entry name" value="His_kinase_dom"/>
</dbReference>
<dbReference type="Pfam" id="PF02518">
    <property type="entry name" value="HATPase_c"/>
    <property type="match status" value="1"/>
</dbReference>
<dbReference type="CDD" id="cd00130">
    <property type="entry name" value="PAS"/>
    <property type="match status" value="1"/>
</dbReference>
<evidence type="ECO:0000256" key="3">
    <source>
        <dbReference type="PROSITE-ProRule" id="PRU00169"/>
    </source>
</evidence>
<evidence type="ECO:0000256" key="4">
    <source>
        <dbReference type="SAM" id="MobiDB-lite"/>
    </source>
</evidence>
<dbReference type="SMART" id="SM00448">
    <property type="entry name" value="REC"/>
    <property type="match status" value="1"/>
</dbReference>
<dbReference type="PANTHER" id="PTHR45339">
    <property type="entry name" value="HYBRID SIGNAL TRANSDUCTION HISTIDINE KINASE J"/>
    <property type="match status" value="1"/>
</dbReference>
<dbReference type="InterPro" id="IPR003661">
    <property type="entry name" value="HisK_dim/P_dom"/>
</dbReference>
<dbReference type="SMART" id="SM00387">
    <property type="entry name" value="HATPase_c"/>
    <property type="match status" value="1"/>
</dbReference>
<keyword evidence="9" id="KW-0418">Kinase</keyword>
<evidence type="ECO:0000259" key="6">
    <source>
        <dbReference type="PROSITE" id="PS50110"/>
    </source>
</evidence>
<feature type="domain" description="Histidine kinase" evidence="5">
    <location>
        <begin position="733"/>
        <end position="956"/>
    </location>
</feature>
<dbReference type="InterPro" id="IPR004358">
    <property type="entry name" value="Sig_transdc_His_kin-like_C"/>
</dbReference>
<dbReference type="OrthoDB" id="60033at2759"/>
<comment type="caution">
    <text evidence="9">The sequence shown here is derived from an EMBL/GenBank/DDBJ whole genome shotgun (WGS) entry which is preliminary data.</text>
</comment>
<keyword evidence="10" id="KW-1185">Reference proteome</keyword>
<reference evidence="9" key="1">
    <citation type="journal article" date="2021" name="Nat. Commun.">
        <title>Genetic determinants of endophytism in the Arabidopsis root mycobiome.</title>
        <authorList>
            <person name="Mesny F."/>
            <person name="Miyauchi S."/>
            <person name="Thiergart T."/>
            <person name="Pickel B."/>
            <person name="Atanasova L."/>
            <person name="Karlsson M."/>
            <person name="Huettel B."/>
            <person name="Barry K.W."/>
            <person name="Haridas S."/>
            <person name="Chen C."/>
            <person name="Bauer D."/>
            <person name="Andreopoulos W."/>
            <person name="Pangilinan J."/>
            <person name="LaButti K."/>
            <person name="Riley R."/>
            <person name="Lipzen A."/>
            <person name="Clum A."/>
            <person name="Drula E."/>
            <person name="Henrissat B."/>
            <person name="Kohler A."/>
            <person name="Grigoriev I.V."/>
            <person name="Martin F.M."/>
            <person name="Hacquard S."/>
        </authorList>
    </citation>
    <scope>NUCLEOTIDE SEQUENCE</scope>
    <source>
        <strain evidence="9">MPI-CAGE-CH-0243</strain>
    </source>
</reference>
<dbReference type="CDD" id="cd00082">
    <property type="entry name" value="HisKA"/>
    <property type="match status" value="1"/>
</dbReference>
<dbReference type="PROSITE" id="PS50112">
    <property type="entry name" value="PAS"/>
    <property type="match status" value="1"/>
</dbReference>
<dbReference type="InterPro" id="IPR035965">
    <property type="entry name" value="PAS-like_dom_sf"/>
</dbReference>
<dbReference type="Pfam" id="PF00512">
    <property type="entry name" value="HisKA"/>
    <property type="match status" value="1"/>
</dbReference>
<feature type="compositionally biased region" description="Polar residues" evidence="4">
    <location>
        <begin position="245"/>
        <end position="254"/>
    </location>
</feature>
<feature type="region of interest" description="Disordered" evidence="4">
    <location>
        <begin position="135"/>
        <end position="165"/>
    </location>
</feature>
<proteinExistence type="predicted"/>
<dbReference type="InterPro" id="IPR003594">
    <property type="entry name" value="HATPase_dom"/>
</dbReference>
<dbReference type="SMART" id="SM00086">
    <property type="entry name" value="PAC"/>
    <property type="match status" value="3"/>
</dbReference>
<dbReference type="CDD" id="cd17546">
    <property type="entry name" value="REC_hyHK_CKI1_RcsC-like"/>
    <property type="match status" value="1"/>
</dbReference>
<dbReference type="PROSITE" id="PS50109">
    <property type="entry name" value="HIS_KIN"/>
    <property type="match status" value="1"/>
</dbReference>
<dbReference type="NCBIfam" id="TIGR00229">
    <property type="entry name" value="sensory_box"/>
    <property type="match status" value="1"/>
</dbReference>
<feature type="compositionally biased region" description="Low complexity" evidence="4">
    <location>
        <begin position="152"/>
        <end position="165"/>
    </location>
</feature>
<dbReference type="InterPro" id="IPR000014">
    <property type="entry name" value="PAS"/>
</dbReference>
<evidence type="ECO:0000256" key="1">
    <source>
        <dbReference type="ARBA" id="ARBA00022553"/>
    </source>
</evidence>
<feature type="modified residue" description="4-aspartylphosphate" evidence="3">
    <location>
        <position position="1091"/>
    </location>
</feature>
<dbReference type="InterPro" id="IPR001610">
    <property type="entry name" value="PAC"/>
</dbReference>
<evidence type="ECO:0000256" key="2">
    <source>
        <dbReference type="ARBA" id="ARBA00023012"/>
    </source>
</evidence>
<sequence length="1376" mass="153026">MAGTEETERGYFNLRGRSEHSPSSIRSRDSLSLHLPSSPSATMTSLTALQYLPVPILVLSSDKTVTIANEAMGRLLGIDFESIVDQELSITEYLKGKTMGDLGVDILQNGSPILVSWEDFLDSVIEDSRHIVEEDEAVSPLHSGGTTPTAPLTKTSSRTTLPSLSSTNLAKATVSDVSVEVVIAPHSRGVDSKGHKPDKAVFHHDAVQANMIVSTWSIEDTQYFTMTFTSATHTEPIKDPRPTSRIVTRTSTGFHLNRSRGSGSSSSSGHRSNTNSKSVTPKLQQPEFPPRGPPLKSSYDISSSASIFQKANQMKDAILNSVNMPAYAMWKDESFGIPNKSMLRLLPKDGEYTSGDQRAFLKQFSLYTEDYKRKLTLDELPIIELCRTRQAFASRRIGMRHPLTDARIIFDVVGEPILHEASGDFLGGIVIFRDVTEYTKRIAAQIEENERQFEYIANFMPVMVWTTTPTGLHDWFSQRWYDYTGLTVDESLGEGWRLPFHPDDMSATAKRWHHSLATGEEYNTEYRCQRHDGEWRWMLGRAVPFFDDDGKIVKWFGTCTDIHDLVEARQEARQTKAQLLQVIEHAKVTLWALNRNYEITLMEGDMKWTSKEIVGRNIFDLFGDNRGKSEVEKWRIPIQGILAGQAQDEIVERYQQEDRCYRTRLVPLWTTSRVGGIDGASYIDGVIGVSIDVTESMHRENRLREQEKENAKLLANAAAAKEASRMKSQFLANMSHEIRTPIAGVIGMSDLLLDMDLDSEQKDCAENISRSANGLLTVINDILDFSKVESGRLDVEEVQFSLSVVLRDVTKMMSFAAQRKNIAYESFVQPEVERGLRVMGDPGRLRQILTNVLTNSIKFTAEGTVQLQVSIVTETEEMVTVAFAVEDTGIGIEEEVRKRLFQPFSQADSSTARRFGGTGLGLTISKNLVELMRGDITLESKLGQGTTARFWIPFNKAPYQDGGSPLIDLASIPDRLQSDVSVSCGSSEDHATPPATPGGFRKLRGDVSSTPLTKAISHGLPDNLMNLSEEERGQIHILVVEDNAINQQIALKTIKKLHFSVNAVWNGQEALNYLLKEPSPTHPRPHIILMDVQMPILDGYSATHAIRTEAPFQDLPEVRNVPIVAMTASAIQGDKEKCQQAGMDDYLAKPVKGKLLEKMLVKWALEGERRKLAKGSTSGNDPHGGGASATGAQIHGPPAKSLKDLPQIHHDLVKSETAAQYPALTAELDRLHFESNAALAKSSETDGDRVLRRIHAEEMASSSRDEKLLAMSGRWEQVHRHHNGSVKEIGTHALTQENIQKFTHDQEGIDGGIGGDSIQYRNPRNQQFSSSIANEPRSRSLSAATRTREEGLSSRPSLTDMRYRESERTVTPATSQ</sequence>
<gene>
    <name evidence="9" type="ORF">B0J11DRAFT_323560</name>
</gene>
<dbReference type="EMBL" id="JAGMWT010000008">
    <property type="protein sequence ID" value="KAH7123854.1"/>
    <property type="molecule type" value="Genomic_DNA"/>
</dbReference>
<feature type="domain" description="PAS" evidence="7">
    <location>
        <begin position="48"/>
        <end position="94"/>
    </location>
</feature>
<evidence type="ECO:0000313" key="10">
    <source>
        <dbReference type="Proteomes" id="UP000700596"/>
    </source>
</evidence>
<evidence type="ECO:0000259" key="5">
    <source>
        <dbReference type="PROSITE" id="PS50109"/>
    </source>
</evidence>
<keyword evidence="9" id="KW-0808">Transferase</keyword>
<feature type="region of interest" description="Disordered" evidence="4">
    <location>
        <begin position="1"/>
        <end position="32"/>
    </location>
</feature>
<dbReference type="Gene3D" id="3.30.450.20">
    <property type="entry name" value="PAS domain"/>
    <property type="match status" value="2"/>
</dbReference>
<dbReference type="PRINTS" id="PR00344">
    <property type="entry name" value="BCTRLSENSOR"/>
</dbReference>
<dbReference type="SMART" id="SM00388">
    <property type="entry name" value="HisKA"/>
    <property type="match status" value="1"/>
</dbReference>
<feature type="compositionally biased region" description="Low complexity" evidence="4">
    <location>
        <begin position="259"/>
        <end position="278"/>
    </location>
</feature>
<dbReference type="SUPFAM" id="SSF55785">
    <property type="entry name" value="PYP-like sensor domain (PAS domain)"/>
    <property type="match status" value="2"/>
</dbReference>
<dbReference type="SUPFAM" id="SSF55874">
    <property type="entry name" value="ATPase domain of HSP90 chaperone/DNA topoisomerase II/histidine kinase"/>
    <property type="match status" value="1"/>
</dbReference>
<feature type="region of interest" description="Disordered" evidence="4">
    <location>
        <begin position="1172"/>
        <end position="1203"/>
    </location>
</feature>
<dbReference type="InterPro" id="IPR001789">
    <property type="entry name" value="Sig_transdc_resp-reg_receiver"/>
</dbReference>
<dbReference type="PROSITE" id="PS50110">
    <property type="entry name" value="RESPONSE_REGULATORY"/>
    <property type="match status" value="1"/>
</dbReference>